<evidence type="ECO:0000259" key="8">
    <source>
        <dbReference type="PROSITE" id="PS50157"/>
    </source>
</evidence>
<accession>A0A7S2ZDW5</accession>
<keyword evidence="5" id="KW-0862">Zinc</keyword>
<comment type="subcellular location">
    <subcellularLocation>
        <location evidence="1">Nucleus</location>
    </subcellularLocation>
</comment>
<evidence type="ECO:0000256" key="2">
    <source>
        <dbReference type="ARBA" id="ARBA00022723"/>
    </source>
</evidence>
<evidence type="ECO:0000256" key="7">
    <source>
        <dbReference type="PROSITE-ProRule" id="PRU00042"/>
    </source>
</evidence>
<evidence type="ECO:0000256" key="1">
    <source>
        <dbReference type="ARBA" id="ARBA00004123"/>
    </source>
</evidence>
<dbReference type="InterPro" id="IPR013087">
    <property type="entry name" value="Znf_C2H2_type"/>
</dbReference>
<evidence type="ECO:0000256" key="5">
    <source>
        <dbReference type="ARBA" id="ARBA00022833"/>
    </source>
</evidence>
<keyword evidence="6" id="KW-0539">Nucleus</keyword>
<dbReference type="GO" id="GO:0010468">
    <property type="term" value="P:regulation of gene expression"/>
    <property type="evidence" value="ECO:0007669"/>
    <property type="project" value="TreeGrafter"/>
</dbReference>
<dbReference type="Pfam" id="PF00096">
    <property type="entry name" value="zf-C2H2"/>
    <property type="match status" value="1"/>
</dbReference>
<dbReference type="SUPFAM" id="SSF57667">
    <property type="entry name" value="beta-beta-alpha zinc fingers"/>
    <property type="match status" value="1"/>
</dbReference>
<organism evidence="9">
    <name type="scientific">Rhodosorus marinus</name>
    <dbReference type="NCBI Taxonomy" id="101924"/>
    <lineage>
        <taxon>Eukaryota</taxon>
        <taxon>Rhodophyta</taxon>
        <taxon>Stylonematophyceae</taxon>
        <taxon>Stylonematales</taxon>
        <taxon>Stylonemataceae</taxon>
        <taxon>Rhodosorus</taxon>
    </lineage>
</organism>
<dbReference type="SMART" id="SM00355">
    <property type="entry name" value="ZnF_C2H2"/>
    <property type="match status" value="3"/>
</dbReference>
<feature type="domain" description="C2H2-type" evidence="8">
    <location>
        <begin position="289"/>
        <end position="317"/>
    </location>
</feature>
<evidence type="ECO:0000256" key="3">
    <source>
        <dbReference type="ARBA" id="ARBA00022737"/>
    </source>
</evidence>
<dbReference type="PROSITE" id="PS00028">
    <property type="entry name" value="ZINC_FINGER_C2H2_1"/>
    <property type="match status" value="3"/>
</dbReference>
<keyword evidence="3" id="KW-0677">Repeat</keyword>
<evidence type="ECO:0000256" key="4">
    <source>
        <dbReference type="ARBA" id="ARBA00022771"/>
    </source>
</evidence>
<name>A0A7S2ZDW5_9RHOD</name>
<evidence type="ECO:0000313" key="9">
    <source>
        <dbReference type="EMBL" id="CAE0037191.1"/>
    </source>
</evidence>
<dbReference type="PANTHER" id="PTHR16515:SF49">
    <property type="entry name" value="GASTRULA ZINC FINGER PROTEIN XLCGF49.1-LIKE-RELATED"/>
    <property type="match status" value="1"/>
</dbReference>
<dbReference type="PANTHER" id="PTHR16515">
    <property type="entry name" value="PR DOMAIN ZINC FINGER PROTEIN"/>
    <property type="match status" value="1"/>
</dbReference>
<reference evidence="9" key="1">
    <citation type="submission" date="2021-01" db="EMBL/GenBank/DDBJ databases">
        <authorList>
            <person name="Corre E."/>
            <person name="Pelletier E."/>
            <person name="Niang G."/>
            <person name="Scheremetjew M."/>
            <person name="Finn R."/>
            <person name="Kale V."/>
            <person name="Holt S."/>
            <person name="Cochrane G."/>
            <person name="Meng A."/>
            <person name="Brown T."/>
            <person name="Cohen L."/>
        </authorList>
    </citation>
    <scope>NUCLEOTIDE SEQUENCE</scope>
    <source>
        <strain evidence="9">CCMP 769</strain>
    </source>
</reference>
<dbReference type="PROSITE" id="PS50157">
    <property type="entry name" value="ZINC_FINGER_C2H2_2"/>
    <property type="match status" value="2"/>
</dbReference>
<dbReference type="GO" id="GO:0005634">
    <property type="term" value="C:nucleus"/>
    <property type="evidence" value="ECO:0007669"/>
    <property type="project" value="UniProtKB-SubCell"/>
</dbReference>
<protein>
    <recommendedName>
        <fullName evidence="8">C2H2-type domain-containing protein</fullName>
    </recommendedName>
</protein>
<dbReference type="Gene3D" id="3.30.160.60">
    <property type="entry name" value="Classic Zinc Finger"/>
    <property type="match status" value="2"/>
</dbReference>
<proteinExistence type="predicted"/>
<gene>
    <name evidence="9" type="ORF">RMAR00112_LOCUS5141</name>
</gene>
<dbReference type="InterPro" id="IPR050331">
    <property type="entry name" value="Zinc_finger"/>
</dbReference>
<keyword evidence="4 7" id="KW-0863">Zinc-finger</keyword>
<evidence type="ECO:0000256" key="6">
    <source>
        <dbReference type="ARBA" id="ARBA00023242"/>
    </source>
</evidence>
<dbReference type="AlphaFoldDB" id="A0A7S2ZDW5"/>
<keyword evidence="2" id="KW-0479">Metal-binding</keyword>
<dbReference type="GO" id="GO:0008270">
    <property type="term" value="F:zinc ion binding"/>
    <property type="evidence" value="ECO:0007669"/>
    <property type="project" value="UniProtKB-KW"/>
</dbReference>
<dbReference type="EMBL" id="HBHW01006734">
    <property type="protein sequence ID" value="CAE0037191.1"/>
    <property type="molecule type" value="Transcribed_RNA"/>
</dbReference>
<dbReference type="InterPro" id="IPR036236">
    <property type="entry name" value="Znf_C2H2_sf"/>
</dbReference>
<dbReference type="Pfam" id="PF13894">
    <property type="entry name" value="zf-C2H2_4"/>
    <property type="match status" value="1"/>
</dbReference>
<feature type="domain" description="C2H2-type" evidence="8">
    <location>
        <begin position="318"/>
        <end position="346"/>
    </location>
</feature>
<sequence length="375" mass="42724">MICVEDLDLSGPFREAGELLWNEPSIASWITGETDGMLRSDMFRMLVVPFDFLRIEQGPELGLRETVEFRRSIMVVSHMAGDLAFGLVLKLDGKELRQDRVVIHTGANGDVTAFASNSGPDGALTLRTSVIPRSEGRKKAYVFITRGSAGSRTFSGTRKIMLDPDCDFCRIREEPCYCSAALKERSLFTSLVDNTALANPWINLKLALEQMVGNMRIISENGDSVVRANLDCSERIVHPRVQTILGLASNWVTANIFDTLTMTNQNFSKRALTNLPTKRSKRKRLKSAFICTECSSTFKSRYHLERHVRAVHQRRKDFACEHCDKTYSQRSHLKLHIANVHEEKAKIVCEYCQYEFAWRTNYLKHMRKNHPEAEL</sequence>